<sequence length="245" mass="26439">MRIGLLADLHANREAVEACLSALVRADCTHWVFLGDLVGYGADPGWVVDIVRTHVRDGAVAVLGNHDQAIAHPGDRMHEQALAAIDWTRTQLDASQQAFLAALPLQVEEEDRLYVHANAWDPAGWSYVASRLAATHSLSATTAWLTFCGHVHDPALYFSQPGDAALFQPQPGVPIPLATSRRWLAIPGACGQPRDGNPAAACAWLDTANGQLCFLRVPYDHERAAAKIRAASLPDAFAQRLLTGT</sequence>
<evidence type="ECO:0000256" key="1">
    <source>
        <dbReference type="ARBA" id="ARBA00008950"/>
    </source>
</evidence>
<dbReference type="RefSeq" id="WP_341726327.1">
    <property type="nucleotide sequence ID" value="NZ_JBBWWT010000005.1"/>
</dbReference>
<dbReference type="Proteomes" id="UP001459204">
    <property type="component" value="Unassembled WGS sequence"/>
</dbReference>
<dbReference type="PANTHER" id="PTHR42850:SF2">
    <property type="entry name" value="BLL5683 PROTEIN"/>
    <property type="match status" value="1"/>
</dbReference>
<evidence type="ECO:0000259" key="2">
    <source>
        <dbReference type="Pfam" id="PF12850"/>
    </source>
</evidence>
<keyword evidence="4" id="KW-1185">Reference proteome</keyword>
<gene>
    <name evidence="3" type="ORF">AAD027_12395</name>
</gene>
<proteinExistence type="inferred from homology"/>
<dbReference type="InterPro" id="IPR050126">
    <property type="entry name" value="Ap4A_hydrolase"/>
</dbReference>
<dbReference type="InterPro" id="IPR011152">
    <property type="entry name" value="Pesterase_MJ0912"/>
</dbReference>
<dbReference type="InterPro" id="IPR024654">
    <property type="entry name" value="Calcineurin-like_PHP_lpxH"/>
</dbReference>
<dbReference type="Pfam" id="PF12850">
    <property type="entry name" value="Metallophos_2"/>
    <property type="match status" value="1"/>
</dbReference>
<dbReference type="SUPFAM" id="SSF56300">
    <property type="entry name" value="Metallo-dependent phosphatases"/>
    <property type="match status" value="1"/>
</dbReference>
<feature type="domain" description="Calcineurin-like phosphoesterase" evidence="2">
    <location>
        <begin position="1"/>
        <end position="208"/>
    </location>
</feature>
<evidence type="ECO:0000313" key="3">
    <source>
        <dbReference type="EMBL" id="MEL1265157.1"/>
    </source>
</evidence>
<evidence type="ECO:0000313" key="4">
    <source>
        <dbReference type="Proteomes" id="UP001459204"/>
    </source>
</evidence>
<name>A0ABU9J3G2_9GAMM</name>
<accession>A0ABU9J3G2</accession>
<dbReference type="Gene3D" id="3.60.21.10">
    <property type="match status" value="1"/>
</dbReference>
<dbReference type="PIRSF" id="PIRSF000883">
    <property type="entry name" value="Pesterase_MJ0912"/>
    <property type="match status" value="1"/>
</dbReference>
<comment type="caution">
    <text evidence="3">The sequence shown here is derived from an EMBL/GenBank/DDBJ whole genome shotgun (WGS) entry which is preliminary data.</text>
</comment>
<dbReference type="PANTHER" id="PTHR42850">
    <property type="entry name" value="METALLOPHOSPHOESTERASE"/>
    <property type="match status" value="1"/>
</dbReference>
<comment type="similarity">
    <text evidence="1">Belongs to the metallophosphoesterase superfamily. YfcE family.</text>
</comment>
<organism evidence="3 4">
    <name type="scientific">Pseudoxanthomonas putridarboris</name>
    <dbReference type="NCBI Taxonomy" id="752605"/>
    <lineage>
        <taxon>Bacteria</taxon>
        <taxon>Pseudomonadati</taxon>
        <taxon>Pseudomonadota</taxon>
        <taxon>Gammaproteobacteria</taxon>
        <taxon>Lysobacterales</taxon>
        <taxon>Lysobacteraceae</taxon>
        <taxon>Pseudoxanthomonas</taxon>
    </lineage>
</organism>
<dbReference type="EMBL" id="JBBWWT010000005">
    <property type="protein sequence ID" value="MEL1265157.1"/>
    <property type="molecule type" value="Genomic_DNA"/>
</dbReference>
<reference evidence="3 4" key="1">
    <citation type="submission" date="2024-04" db="EMBL/GenBank/DDBJ databases">
        <title>Draft genome sequence of Pseudoxanthomonas putridarboris WD12.</title>
        <authorList>
            <person name="Oh J."/>
        </authorList>
    </citation>
    <scope>NUCLEOTIDE SEQUENCE [LARGE SCALE GENOMIC DNA]</scope>
    <source>
        <strain evidence="3 4">WD12</strain>
    </source>
</reference>
<protein>
    <submittedName>
        <fullName evidence="3">Metallophosphoesterase family protein</fullName>
    </submittedName>
</protein>
<dbReference type="InterPro" id="IPR029052">
    <property type="entry name" value="Metallo-depent_PP-like"/>
</dbReference>